<gene>
    <name evidence="1" type="ORF">COY93_01385</name>
</gene>
<dbReference type="Proteomes" id="UP000230973">
    <property type="component" value="Unassembled WGS sequence"/>
</dbReference>
<proteinExistence type="predicted"/>
<protein>
    <submittedName>
        <fullName evidence="1">Uncharacterized protein</fullName>
    </submittedName>
</protein>
<dbReference type="AlphaFoldDB" id="A0A2M7QBN9"/>
<reference evidence="2" key="1">
    <citation type="submission" date="2017-09" db="EMBL/GenBank/DDBJ databases">
        <title>Depth-based differentiation of microbial function through sediment-hosted aquifers and enrichment of novel symbionts in the deep terrestrial subsurface.</title>
        <authorList>
            <person name="Probst A.J."/>
            <person name="Ladd B."/>
            <person name="Jarett J.K."/>
            <person name="Geller-Mcgrath D.E."/>
            <person name="Sieber C.M.K."/>
            <person name="Emerson J.B."/>
            <person name="Anantharaman K."/>
            <person name="Thomas B.C."/>
            <person name="Malmstrom R."/>
            <person name="Stieglmeier M."/>
            <person name="Klingl A."/>
            <person name="Woyke T."/>
            <person name="Ryan C.M."/>
            <person name="Banfield J.F."/>
        </authorList>
    </citation>
    <scope>NUCLEOTIDE SEQUENCE [LARGE SCALE GENOMIC DNA]</scope>
</reference>
<evidence type="ECO:0000313" key="2">
    <source>
        <dbReference type="Proteomes" id="UP000230973"/>
    </source>
</evidence>
<organism evidence="1 2">
    <name type="scientific">Candidatus Uhrbacteria bacterium CG_4_10_14_0_8_um_filter_58_22</name>
    <dbReference type="NCBI Taxonomy" id="1975029"/>
    <lineage>
        <taxon>Bacteria</taxon>
        <taxon>Candidatus Uhriibacteriota</taxon>
    </lineage>
</organism>
<dbReference type="EMBL" id="PFLC01000015">
    <property type="protein sequence ID" value="PIY63163.1"/>
    <property type="molecule type" value="Genomic_DNA"/>
</dbReference>
<accession>A0A2M7QBN9</accession>
<sequence length="125" mass="13997">MQTEGNRFEKRKTGLEMEEGDAERFWDSLNVDQRKVLVVMAAFQDGSFAEDFVEVVDLDWSQLKGNGSGNVLVSILLGNGGRLSEILDLSGKDSSFKTSLPVGEEALMQFDNAVKNRKDHPERWS</sequence>
<name>A0A2M7QBN9_9BACT</name>
<comment type="caution">
    <text evidence="1">The sequence shown here is derived from an EMBL/GenBank/DDBJ whole genome shotgun (WGS) entry which is preliminary data.</text>
</comment>
<evidence type="ECO:0000313" key="1">
    <source>
        <dbReference type="EMBL" id="PIY63163.1"/>
    </source>
</evidence>